<dbReference type="RefSeq" id="WP_353543060.1">
    <property type="nucleotide sequence ID" value="NZ_BAABRN010000037.1"/>
</dbReference>
<accession>A0ABP9VCX2</accession>
<dbReference type="InterPro" id="IPR034746">
    <property type="entry name" value="POTRA"/>
</dbReference>
<comment type="caution">
    <text evidence="11">The sequence shown here is derived from an EMBL/GenBank/DDBJ whole genome shotgun (WGS) entry which is preliminary data.</text>
</comment>
<proteinExistence type="predicted"/>
<organism evidence="11 12">
    <name type="scientific">Deinococcus xinjiangensis</name>
    <dbReference type="NCBI Taxonomy" id="457454"/>
    <lineage>
        <taxon>Bacteria</taxon>
        <taxon>Thermotogati</taxon>
        <taxon>Deinococcota</taxon>
        <taxon>Deinococci</taxon>
        <taxon>Deinococcales</taxon>
        <taxon>Deinococcaceae</taxon>
        <taxon>Deinococcus</taxon>
    </lineage>
</organism>
<dbReference type="PANTHER" id="PTHR35851:SF1">
    <property type="entry name" value="CELL DIVISION PROTEIN FTSQ"/>
    <property type="match status" value="1"/>
</dbReference>
<evidence type="ECO:0000256" key="1">
    <source>
        <dbReference type="ARBA" id="ARBA00004370"/>
    </source>
</evidence>
<feature type="transmembrane region" description="Helical" evidence="9">
    <location>
        <begin position="94"/>
        <end position="115"/>
    </location>
</feature>
<keyword evidence="6 9" id="KW-0472">Membrane</keyword>
<dbReference type="InterPro" id="IPR013685">
    <property type="entry name" value="POTRA_FtsQ_type"/>
</dbReference>
<keyword evidence="3 11" id="KW-0132">Cell division</keyword>
<keyword evidence="5 9" id="KW-1133">Transmembrane helix</keyword>
<evidence type="ECO:0000256" key="3">
    <source>
        <dbReference type="ARBA" id="ARBA00022618"/>
    </source>
</evidence>
<evidence type="ECO:0000256" key="6">
    <source>
        <dbReference type="ARBA" id="ARBA00023136"/>
    </source>
</evidence>
<dbReference type="GO" id="GO:0051301">
    <property type="term" value="P:cell division"/>
    <property type="evidence" value="ECO:0007669"/>
    <property type="project" value="UniProtKB-KW"/>
</dbReference>
<dbReference type="InterPro" id="IPR026579">
    <property type="entry name" value="FtsQ"/>
</dbReference>
<keyword evidence="4 9" id="KW-0812">Transmembrane</keyword>
<keyword evidence="7" id="KW-0131">Cell cycle</keyword>
<evidence type="ECO:0000256" key="5">
    <source>
        <dbReference type="ARBA" id="ARBA00022989"/>
    </source>
</evidence>
<keyword evidence="2" id="KW-1003">Cell membrane</keyword>
<gene>
    <name evidence="11" type="primary">ftsQ</name>
    <name evidence="11" type="ORF">Dxin01_02838</name>
</gene>
<dbReference type="EMBL" id="BAABRN010000037">
    <property type="protein sequence ID" value="GAA5503089.1"/>
    <property type="molecule type" value="Genomic_DNA"/>
</dbReference>
<feature type="compositionally biased region" description="Pro residues" evidence="8">
    <location>
        <begin position="7"/>
        <end position="16"/>
    </location>
</feature>
<dbReference type="Gene3D" id="3.10.20.310">
    <property type="entry name" value="membrane protein fhac"/>
    <property type="match status" value="1"/>
</dbReference>
<evidence type="ECO:0000256" key="2">
    <source>
        <dbReference type="ARBA" id="ARBA00022475"/>
    </source>
</evidence>
<evidence type="ECO:0000313" key="12">
    <source>
        <dbReference type="Proteomes" id="UP001458946"/>
    </source>
</evidence>
<feature type="region of interest" description="Disordered" evidence="8">
    <location>
        <begin position="1"/>
        <end position="57"/>
    </location>
</feature>
<reference evidence="11 12" key="1">
    <citation type="submission" date="2024-02" db="EMBL/GenBank/DDBJ databases">
        <title>Deinococcus xinjiangensis NBRC 107630.</title>
        <authorList>
            <person name="Ichikawa N."/>
            <person name="Katano-Makiyama Y."/>
            <person name="Hidaka K."/>
        </authorList>
    </citation>
    <scope>NUCLEOTIDE SEQUENCE [LARGE SCALE GENOMIC DNA]</scope>
    <source>
        <strain evidence="11 12">NBRC 107630</strain>
    </source>
</reference>
<protein>
    <submittedName>
        <fullName evidence="11">Cell division protein FtsQ</fullName>
    </submittedName>
</protein>
<evidence type="ECO:0000256" key="9">
    <source>
        <dbReference type="SAM" id="Phobius"/>
    </source>
</evidence>
<evidence type="ECO:0000259" key="10">
    <source>
        <dbReference type="PROSITE" id="PS51779"/>
    </source>
</evidence>
<evidence type="ECO:0000256" key="7">
    <source>
        <dbReference type="ARBA" id="ARBA00023306"/>
    </source>
</evidence>
<feature type="domain" description="POTRA" evidence="10">
    <location>
        <begin position="115"/>
        <end position="183"/>
    </location>
</feature>
<comment type="subcellular location">
    <subcellularLocation>
        <location evidence="1">Membrane</location>
    </subcellularLocation>
</comment>
<evidence type="ECO:0000256" key="4">
    <source>
        <dbReference type="ARBA" id="ARBA00022692"/>
    </source>
</evidence>
<name>A0ABP9VCX2_9DEIO</name>
<evidence type="ECO:0000256" key="8">
    <source>
        <dbReference type="SAM" id="MobiDB-lite"/>
    </source>
</evidence>
<feature type="compositionally biased region" description="Low complexity" evidence="8">
    <location>
        <begin position="23"/>
        <end position="57"/>
    </location>
</feature>
<sequence length="293" mass="31348">MFRKRPPASPAAPQPAPEEHLTPAEALAPSPAPQSAASEQSPPSAAMSDAAPETAAPEVVPPAIELPPAATGRDQRRLISIHSFPSTSRIRPRVWWTLGGLGLLAAVWAASWFLLPIKQVQVMGNSHLTEAQVKKLAGLSSSHFGWLYYGKGRAQGLLANPWVQSAVVTRKFPDTVMLDITERKPFLKAVQPDGSVDAVAEDGRLLPNAPDIEKLPSVTGWGPNRLPEAVLVARALSRYTVESVAFTPSGLTVQTASGTVWSGDPKSLVKYAGSISMYPNKKINIYPWGVSVQ</sequence>
<evidence type="ECO:0000313" key="11">
    <source>
        <dbReference type="EMBL" id="GAA5503089.1"/>
    </source>
</evidence>
<dbReference type="PANTHER" id="PTHR35851">
    <property type="entry name" value="CELL DIVISION PROTEIN FTSQ"/>
    <property type="match status" value="1"/>
</dbReference>
<dbReference type="PROSITE" id="PS51779">
    <property type="entry name" value="POTRA"/>
    <property type="match status" value="1"/>
</dbReference>
<dbReference type="Pfam" id="PF08478">
    <property type="entry name" value="POTRA_1"/>
    <property type="match status" value="1"/>
</dbReference>
<keyword evidence="12" id="KW-1185">Reference proteome</keyword>
<dbReference type="Proteomes" id="UP001458946">
    <property type="component" value="Unassembled WGS sequence"/>
</dbReference>